<proteinExistence type="predicted"/>
<dbReference type="Proteomes" id="UP000295188">
    <property type="component" value="Unassembled WGS sequence"/>
</dbReference>
<protein>
    <submittedName>
        <fullName evidence="1">Uncharacterized protein</fullName>
    </submittedName>
</protein>
<sequence>MIYAMVKSFLDMMYKEFFIGYLNFKIQKGLFYYISLSIL</sequence>
<evidence type="ECO:0000313" key="2">
    <source>
        <dbReference type="Proteomes" id="UP000295188"/>
    </source>
</evidence>
<dbReference type="AlphaFoldDB" id="A0A4V2URH4"/>
<accession>A0A4V2URH4</accession>
<keyword evidence="2" id="KW-1185">Reference proteome</keyword>
<reference evidence="1 2" key="1">
    <citation type="submission" date="2019-03" db="EMBL/GenBank/DDBJ databases">
        <title>Genomic Encyclopedia of Type Strains, Phase IV (KMG-IV): sequencing the most valuable type-strain genomes for metagenomic binning, comparative biology and taxonomic classification.</title>
        <authorList>
            <person name="Goeker M."/>
        </authorList>
    </citation>
    <scope>NUCLEOTIDE SEQUENCE [LARGE SCALE GENOMIC DNA]</scope>
    <source>
        <strain evidence="1 2">DSM 20467</strain>
    </source>
</reference>
<organism evidence="1 2">
    <name type="scientific">Pectinatus cerevisiiphilus</name>
    <dbReference type="NCBI Taxonomy" id="86956"/>
    <lineage>
        <taxon>Bacteria</taxon>
        <taxon>Bacillati</taxon>
        <taxon>Bacillota</taxon>
        <taxon>Negativicutes</taxon>
        <taxon>Selenomonadales</taxon>
        <taxon>Selenomonadaceae</taxon>
        <taxon>Pectinatus</taxon>
    </lineage>
</organism>
<comment type="caution">
    <text evidence="1">The sequence shown here is derived from an EMBL/GenBank/DDBJ whole genome shotgun (WGS) entry which is preliminary data.</text>
</comment>
<dbReference type="EMBL" id="SMAA01000016">
    <property type="protein sequence ID" value="TCS77342.1"/>
    <property type="molecule type" value="Genomic_DNA"/>
</dbReference>
<name>A0A4V2URH4_9FIRM</name>
<gene>
    <name evidence="1" type="ORF">EDC37_1166</name>
</gene>
<evidence type="ECO:0000313" key="1">
    <source>
        <dbReference type="EMBL" id="TCS77342.1"/>
    </source>
</evidence>